<organism evidence="2 3">
    <name type="scientific">Mesotoga prima</name>
    <dbReference type="NCBI Taxonomy" id="1184387"/>
    <lineage>
        <taxon>Bacteria</taxon>
        <taxon>Thermotogati</taxon>
        <taxon>Thermotogota</taxon>
        <taxon>Thermotogae</taxon>
        <taxon>Kosmotogales</taxon>
        <taxon>Kosmotogaceae</taxon>
        <taxon>Mesotoga</taxon>
    </lineage>
</organism>
<proteinExistence type="predicted"/>
<protein>
    <submittedName>
        <fullName evidence="2">Uncharacterized protein</fullName>
    </submittedName>
</protein>
<evidence type="ECO:0000313" key="2">
    <source>
        <dbReference type="EMBL" id="KUK80846.1"/>
    </source>
</evidence>
<feature type="signal peptide" evidence="1">
    <location>
        <begin position="1"/>
        <end position="19"/>
    </location>
</feature>
<gene>
    <name evidence="2" type="ORF">XD94_0735</name>
</gene>
<dbReference type="PATRIC" id="fig|1184387.3.peg.1120"/>
<evidence type="ECO:0000256" key="1">
    <source>
        <dbReference type="SAM" id="SignalP"/>
    </source>
</evidence>
<evidence type="ECO:0000313" key="3">
    <source>
        <dbReference type="Proteomes" id="UP000054092"/>
    </source>
</evidence>
<sequence>MKTCLIFLLLFFFSVLSFANSVYSAELQSNSLAELNKAYNMAIDNLAKKAGILASGADHFVSALYSNDPLLLRFREEVAVSTTNINDARSKGVSDEEMSSLLLAYQQAKLRENKQLMAIAESSLYSSMDYALAEGLKGSIETAHKVISDFLANWKTILEPILKGDFKGVFKNAILQLIDSTYKITFIDYVKSSCGATDKIATFWWKSYFVDPFSISEEKKFMDEILTSASDELKEKLKEKLTERVKLEILKKGEALTEEAIEGMVKEKAEGILKNIVETPSLVVELFTKYYNVVYFQLMFNRLAVNEVAFLKEIRRVVGNDSSEIDKCYFDKAYFLATRRAKNAGKTDPVTEKMKDSKIEESDGKTLPNEVLNKVPEVVEKEDPFIELTVVQTIEAEIIEMASRFTADSIPSPDHSTAVIEELFYRLNRDEITLLLFNQEIHSVAAQYAAASARSGANLKAELDSQREKGQISESEYIDRNKEIEREASKQNEKLSSTIAGFREEIENARFKFREEFYTLFHTVDLKEEIIKINSEMTDEIRGFLQVYLQKTSIHLGNTYFPSFNDLIKAFSNQENGFGNDFLKRLRSDSPEIVLLESGWILEGLYAIWTKERELTNDLLDRAIEIDTELDNLFISVPKFHYSDGSGLHEFSREVSAFDSYRIALLNRNQSLQENGSSLSEWSYLLDEKNSKTYKYLEAYLVLQREKLEIFKILSAMVRRDFIELEENYLEKWTERIQSMVQTIADLWSEEITADLAQNKLREAAAITDSVDELYAYWVELRDELFLLKREMEYIQRHGVPSLDIPNESSEGELLRNLISRNEELKLVASLRISDFESADLEDARYDLKSRVEAFTEMILDFEANPNSTIAGSPAYSIRYSIQNASIQKSGIAFPLTLDDPLVIGLAAGDLNSSLGLCEEFMDFLEMVEKRKAASEAAEEYLNQRLDSIEASLAKVESEGNFVTAEGKKELIDSLDKAVEEATEVFRSYGFMYTRWSNQRELQLRDRVDNLVIKNQSDSAHLGGPAEVFEVVERPTDMIRGELIWLDVTSNGYPSQRFRLSADRNRLMIEMRPGSDPSTRFRILDLSTGEFEIFPLPAEALEIVSTERYRFDWDSDRRLLIFSYAGNGIVIGASGDFEEFSYNAIEGTEFFDHDYSGRYGLFREPRGQLYVLDNEVQSRMLIGITYSTYTLQWLQGEGTVFFVDENNEIELFSTSNETASKPGTVFTASSCAVLPGGEWLVYGDAFELKAMRLDGSETIRLLEVSESSEILIAGTFPLRGNSFLLLWMKHGEEFDYAVQVCSTY</sequence>
<keyword evidence="1" id="KW-0732">Signal</keyword>
<dbReference type="SUPFAM" id="SSF69304">
    <property type="entry name" value="Tricorn protease N-terminal domain"/>
    <property type="match status" value="1"/>
</dbReference>
<feature type="chain" id="PRO_5007150987" evidence="1">
    <location>
        <begin position="20"/>
        <end position="1304"/>
    </location>
</feature>
<dbReference type="EMBL" id="LGGP01000104">
    <property type="protein sequence ID" value="KUK80846.1"/>
    <property type="molecule type" value="Genomic_DNA"/>
</dbReference>
<dbReference type="Proteomes" id="UP000054092">
    <property type="component" value="Unassembled WGS sequence"/>
</dbReference>
<name>A0A117M2K0_9BACT</name>
<reference evidence="3" key="1">
    <citation type="journal article" date="2015" name="MBio">
        <title>Genome-Resolved Metagenomic Analysis Reveals Roles for Candidate Phyla and Other Microbial Community Members in Biogeochemical Transformations in Oil Reservoirs.</title>
        <authorList>
            <person name="Hu P."/>
            <person name="Tom L."/>
            <person name="Singh A."/>
            <person name="Thomas B.C."/>
            <person name="Baker B.J."/>
            <person name="Piceno Y.M."/>
            <person name="Andersen G.L."/>
            <person name="Banfield J.F."/>
        </authorList>
    </citation>
    <scope>NUCLEOTIDE SEQUENCE [LARGE SCALE GENOMIC DNA]</scope>
</reference>
<comment type="caution">
    <text evidence="2">The sequence shown here is derived from an EMBL/GenBank/DDBJ whole genome shotgun (WGS) entry which is preliminary data.</text>
</comment>
<accession>A0A117M2K0</accession>